<gene>
    <name evidence="2" type="ORF">DFH08DRAFT_1046603</name>
</gene>
<dbReference type="EMBL" id="JARIHO010000079">
    <property type="protein sequence ID" value="KAJ7310065.1"/>
    <property type="molecule type" value="Genomic_DNA"/>
</dbReference>
<comment type="caution">
    <text evidence="2">The sequence shown here is derived from an EMBL/GenBank/DDBJ whole genome shotgun (WGS) entry which is preliminary data.</text>
</comment>
<accession>A0AAD6Z7L4</accession>
<organism evidence="2 3">
    <name type="scientific">Mycena albidolilacea</name>
    <dbReference type="NCBI Taxonomy" id="1033008"/>
    <lineage>
        <taxon>Eukaryota</taxon>
        <taxon>Fungi</taxon>
        <taxon>Dikarya</taxon>
        <taxon>Basidiomycota</taxon>
        <taxon>Agaricomycotina</taxon>
        <taxon>Agaricomycetes</taxon>
        <taxon>Agaricomycetidae</taxon>
        <taxon>Agaricales</taxon>
        <taxon>Marasmiineae</taxon>
        <taxon>Mycenaceae</taxon>
        <taxon>Mycena</taxon>
    </lineage>
</organism>
<feature type="region of interest" description="Disordered" evidence="1">
    <location>
        <begin position="21"/>
        <end position="59"/>
    </location>
</feature>
<dbReference type="Proteomes" id="UP001218218">
    <property type="component" value="Unassembled WGS sequence"/>
</dbReference>
<reference evidence="2" key="1">
    <citation type="submission" date="2023-03" db="EMBL/GenBank/DDBJ databases">
        <title>Massive genome expansion in bonnet fungi (Mycena s.s.) driven by repeated elements and novel gene families across ecological guilds.</title>
        <authorList>
            <consortium name="Lawrence Berkeley National Laboratory"/>
            <person name="Harder C.B."/>
            <person name="Miyauchi S."/>
            <person name="Viragh M."/>
            <person name="Kuo A."/>
            <person name="Thoen E."/>
            <person name="Andreopoulos B."/>
            <person name="Lu D."/>
            <person name="Skrede I."/>
            <person name="Drula E."/>
            <person name="Henrissat B."/>
            <person name="Morin E."/>
            <person name="Kohler A."/>
            <person name="Barry K."/>
            <person name="LaButti K."/>
            <person name="Morin E."/>
            <person name="Salamov A."/>
            <person name="Lipzen A."/>
            <person name="Mereny Z."/>
            <person name="Hegedus B."/>
            <person name="Baldrian P."/>
            <person name="Stursova M."/>
            <person name="Weitz H."/>
            <person name="Taylor A."/>
            <person name="Grigoriev I.V."/>
            <person name="Nagy L.G."/>
            <person name="Martin F."/>
            <person name="Kauserud H."/>
        </authorList>
    </citation>
    <scope>NUCLEOTIDE SEQUENCE</scope>
    <source>
        <strain evidence="2">CBHHK002</strain>
    </source>
</reference>
<proteinExistence type="predicted"/>
<keyword evidence="3" id="KW-1185">Reference proteome</keyword>
<evidence type="ECO:0000256" key="1">
    <source>
        <dbReference type="SAM" id="MobiDB-lite"/>
    </source>
</evidence>
<name>A0AAD6Z7L4_9AGAR</name>
<dbReference type="AlphaFoldDB" id="A0AAD6Z7L4"/>
<evidence type="ECO:0000313" key="2">
    <source>
        <dbReference type="EMBL" id="KAJ7310065.1"/>
    </source>
</evidence>
<protein>
    <submittedName>
        <fullName evidence="2">Uncharacterized protein</fullName>
    </submittedName>
</protein>
<evidence type="ECO:0000313" key="3">
    <source>
        <dbReference type="Proteomes" id="UP001218218"/>
    </source>
</evidence>
<sequence length="191" mass="21512">MEFTGINVKFLSKLVMRHESGNAHRSSEGFAVGSSRSRSEVGKHKGASSQGYRCNPSPRGRVTLDRSLCSTKAMEQLYGCSARQEVWQRLPWKCHRTPHHRAPRMPKVDLHASKNMRKPPIIANHNGPPNPTAGREKIPGAASLRTPLLWCRRSLGHKHPKPRLRWEVHHMILHLGDVCIIPLGRCTLYSG</sequence>